<dbReference type="GO" id="GO:0016832">
    <property type="term" value="F:aldehyde-lyase activity"/>
    <property type="evidence" value="ECO:0007669"/>
    <property type="project" value="TreeGrafter"/>
</dbReference>
<keyword evidence="6" id="KW-1185">Reference proteome</keyword>
<dbReference type="InterPro" id="IPR005000">
    <property type="entry name" value="Aldolase/citrate-lyase_domain"/>
</dbReference>
<sequence length="273" mass="29972">MDTNGFYHKIKTGTQVYGTCVTVCNPQWPAMLNKAGLDFVFLDTEHIPLDRSQLAYLCHGYRALGIAPIVRIATADETLAGQAVDAGAQGVIAPYLEKEEQIDSLVYALKYRPLKGVLLEQYRMRPDTLPDSLKTYLAAYNSGNVAIANIESVPALNNLERLLAVKGLDAVFIGPHDLSVSMGLPEEYDHPDFEKAVAHIIRLCRSNGISVGIHFSLEPDRQVKWGQQGANIIMHSSDVALFSQRLASDMKHIRSMLGDTQHAGEPDSISAII</sequence>
<dbReference type="GO" id="GO:0046872">
    <property type="term" value="F:metal ion binding"/>
    <property type="evidence" value="ECO:0007669"/>
    <property type="project" value="UniProtKB-KW"/>
</dbReference>
<evidence type="ECO:0000259" key="4">
    <source>
        <dbReference type="Pfam" id="PF03328"/>
    </source>
</evidence>
<dbReference type="RefSeq" id="WP_090629570.1">
    <property type="nucleotide sequence ID" value="NZ_FOQO01000010.1"/>
</dbReference>
<name>A0A1I3RP63_9SPHI</name>
<dbReference type="SUPFAM" id="SSF51621">
    <property type="entry name" value="Phosphoenolpyruvate/pyruvate domain"/>
    <property type="match status" value="1"/>
</dbReference>
<evidence type="ECO:0000313" key="5">
    <source>
        <dbReference type="EMBL" id="SFJ48384.1"/>
    </source>
</evidence>
<dbReference type="OrthoDB" id="86160at2"/>
<evidence type="ECO:0000256" key="3">
    <source>
        <dbReference type="ARBA" id="ARBA00023239"/>
    </source>
</evidence>
<keyword evidence="3" id="KW-0456">Lyase</keyword>
<dbReference type="PANTHER" id="PTHR30502">
    <property type="entry name" value="2-KETO-3-DEOXY-L-RHAMNONATE ALDOLASE"/>
    <property type="match status" value="1"/>
</dbReference>
<comment type="similarity">
    <text evidence="1">Belongs to the HpcH/HpaI aldolase family.</text>
</comment>
<protein>
    <submittedName>
        <fullName evidence="5">4-hydroxy-2-oxoheptanedioate aldolase</fullName>
    </submittedName>
</protein>
<evidence type="ECO:0000256" key="2">
    <source>
        <dbReference type="ARBA" id="ARBA00022723"/>
    </source>
</evidence>
<evidence type="ECO:0000256" key="1">
    <source>
        <dbReference type="ARBA" id="ARBA00005568"/>
    </source>
</evidence>
<feature type="domain" description="HpcH/HpaI aldolase/citrate lyase" evidence="4">
    <location>
        <begin position="31"/>
        <end position="242"/>
    </location>
</feature>
<dbReference type="GO" id="GO:0005737">
    <property type="term" value="C:cytoplasm"/>
    <property type="evidence" value="ECO:0007669"/>
    <property type="project" value="TreeGrafter"/>
</dbReference>
<gene>
    <name evidence="5" type="ORF">SAMN05444682_11085</name>
</gene>
<dbReference type="InterPro" id="IPR050251">
    <property type="entry name" value="HpcH-HpaI_aldolase"/>
</dbReference>
<keyword evidence="2" id="KW-0479">Metal-binding</keyword>
<dbReference type="PANTHER" id="PTHR30502:SF0">
    <property type="entry name" value="PHOSPHOENOLPYRUVATE CARBOXYLASE FAMILY PROTEIN"/>
    <property type="match status" value="1"/>
</dbReference>
<proteinExistence type="inferred from homology"/>
<dbReference type="InterPro" id="IPR015813">
    <property type="entry name" value="Pyrv/PenolPyrv_kinase-like_dom"/>
</dbReference>
<dbReference type="Gene3D" id="3.20.20.60">
    <property type="entry name" value="Phosphoenolpyruvate-binding domains"/>
    <property type="match status" value="1"/>
</dbReference>
<evidence type="ECO:0000313" key="6">
    <source>
        <dbReference type="Proteomes" id="UP000198670"/>
    </source>
</evidence>
<dbReference type="AlphaFoldDB" id="A0A1I3RP63"/>
<dbReference type="STRING" id="1477437.SAMN05444682_11085"/>
<organism evidence="5 6">
    <name type="scientific">Parapedobacter indicus</name>
    <dbReference type="NCBI Taxonomy" id="1477437"/>
    <lineage>
        <taxon>Bacteria</taxon>
        <taxon>Pseudomonadati</taxon>
        <taxon>Bacteroidota</taxon>
        <taxon>Sphingobacteriia</taxon>
        <taxon>Sphingobacteriales</taxon>
        <taxon>Sphingobacteriaceae</taxon>
        <taxon>Parapedobacter</taxon>
    </lineage>
</organism>
<accession>A0A1I3RP63</accession>
<dbReference type="InterPro" id="IPR040442">
    <property type="entry name" value="Pyrv_kinase-like_dom_sf"/>
</dbReference>
<reference evidence="5 6" key="1">
    <citation type="submission" date="2016-10" db="EMBL/GenBank/DDBJ databases">
        <authorList>
            <person name="de Groot N.N."/>
        </authorList>
    </citation>
    <scope>NUCLEOTIDE SEQUENCE [LARGE SCALE GENOMIC DNA]</scope>
    <source>
        <strain evidence="5 6">RK1</strain>
    </source>
</reference>
<dbReference type="Proteomes" id="UP000198670">
    <property type="component" value="Unassembled WGS sequence"/>
</dbReference>
<dbReference type="EMBL" id="FOQO01000010">
    <property type="protein sequence ID" value="SFJ48384.1"/>
    <property type="molecule type" value="Genomic_DNA"/>
</dbReference>
<dbReference type="Pfam" id="PF03328">
    <property type="entry name" value="HpcH_HpaI"/>
    <property type="match status" value="1"/>
</dbReference>